<dbReference type="STRING" id="1469144.LI90_4168"/>
<name>A0A132MJF1_9ACTN</name>
<evidence type="ECO:0000313" key="7">
    <source>
        <dbReference type="Proteomes" id="UP000070659"/>
    </source>
</evidence>
<evidence type="ECO:0000313" key="4">
    <source>
        <dbReference type="EMBL" id="KWX09124.1"/>
    </source>
</evidence>
<reference evidence="6" key="2">
    <citation type="submission" date="2015-02" db="EMBL/GenBank/DDBJ databases">
        <title>Physiological reanalysis, assessment of diazotrophy, and genome sequences of multiple isolates of Streptomyces thermoautotrophicus.</title>
        <authorList>
            <person name="MacKellar D.C."/>
            <person name="Lieber L."/>
            <person name="Norman J."/>
            <person name="Bolger A."/>
            <person name="Tobin C."/>
            <person name="Murray J.W."/>
            <person name="Friesen M."/>
            <person name="Prell J."/>
        </authorList>
    </citation>
    <scope>NUCLEOTIDE SEQUENCE [LARGE SCALE GENOMIC DNA]</scope>
    <source>
        <strain evidence="6">UBT1</strain>
    </source>
</reference>
<organism evidence="2 7">
    <name type="scientific">Carbonactinospora thermoautotrophica</name>
    <dbReference type="NCBI Taxonomy" id="1469144"/>
    <lineage>
        <taxon>Bacteria</taxon>
        <taxon>Bacillati</taxon>
        <taxon>Actinomycetota</taxon>
        <taxon>Actinomycetes</taxon>
        <taxon>Kitasatosporales</taxon>
        <taxon>Carbonactinosporaceae</taxon>
        <taxon>Carbonactinospora</taxon>
    </lineage>
</organism>
<evidence type="ECO:0000259" key="1">
    <source>
        <dbReference type="Pfam" id="PF01814"/>
    </source>
</evidence>
<dbReference type="EMBL" id="JYIJ01000019">
    <property type="protein sequence ID" value="KWW97974.1"/>
    <property type="molecule type" value="Genomic_DNA"/>
</dbReference>
<evidence type="ECO:0000313" key="3">
    <source>
        <dbReference type="EMBL" id="KWX03118.1"/>
    </source>
</evidence>
<keyword evidence="5" id="KW-1185">Reference proteome</keyword>
<reference evidence="5" key="4">
    <citation type="submission" date="2015-04" db="EMBL/GenBank/DDBJ databases">
        <title>Physiological reanalysis, assessment of diazotrophy, and genome sequences of multiple isolates of Streptomyces thermoautotrophicus.</title>
        <authorList>
            <person name="MacKellar D.C."/>
            <person name="Lieber L."/>
            <person name="Norman J."/>
            <person name="Bolger A."/>
            <person name="Tobin C."/>
            <person name="Murray J.W."/>
            <person name="Chang R."/>
            <person name="Ford T."/>
            <person name="Nguyen P.Q."/>
            <person name="Woodward J."/>
            <person name="Permingeat H."/>
            <person name="Joshi N.S."/>
            <person name="Silver P.A."/>
            <person name="Usadel B."/>
            <person name="Rutherford A.W."/>
            <person name="Friesen M."/>
            <person name="Prell J."/>
        </authorList>
    </citation>
    <scope>NUCLEOTIDE SEQUENCE [LARGE SCALE GENOMIC DNA]</scope>
    <source>
        <strain evidence="5">H1</strain>
    </source>
</reference>
<protein>
    <submittedName>
        <fullName evidence="3">Hemerythrin HHE cation binding domain protein</fullName>
    </submittedName>
</protein>
<reference evidence="2 7" key="1">
    <citation type="submission" date="2015-02" db="EMBL/GenBank/DDBJ databases">
        <title>Physiological reanalysis, assessment of diazotrophy, and genome sequences of multiple isolates of Streptomyces thermoautotrophicus.</title>
        <authorList>
            <person name="MacKellar D.C."/>
            <person name="Lieber L."/>
            <person name="Norman J."/>
            <person name="Bolger A."/>
            <person name="Tobin C."/>
            <person name="Murray J.W."/>
            <person name="Prell J."/>
        </authorList>
    </citation>
    <scope>NUCLEOTIDE SEQUENCE [LARGE SCALE GENOMIC DNA]</scope>
    <source>
        <strain evidence="2 7">UBT1</strain>
    </source>
</reference>
<dbReference type="EMBL" id="LAXD01000001">
    <property type="protein sequence ID" value="KWX03118.1"/>
    <property type="molecule type" value="Genomic_DNA"/>
</dbReference>
<accession>A0A132MJF1</accession>
<dbReference type="Proteomes" id="UP000070659">
    <property type="component" value="Unassembled WGS sequence"/>
</dbReference>
<dbReference type="OrthoDB" id="3212362at2"/>
<reference evidence="3" key="3">
    <citation type="submission" date="2015-04" db="EMBL/GenBank/DDBJ databases">
        <title>Physiological reanalysis, assessment of diazotrophy, and genome sequences of multiple isolates of Streptomyces thermoautotrophicus.</title>
        <authorList>
            <person name="MacKellar D.C."/>
            <person name="Lieber L."/>
            <person name="Norman J."/>
            <person name="Bolger A."/>
            <person name="Tobin C."/>
            <person name="Murray J.W."/>
            <person name="Woodward J."/>
            <person name="Friesen M."/>
            <person name="Prell J."/>
        </authorList>
    </citation>
    <scope>NUCLEOTIDE SEQUENCE [LARGE SCALE GENOMIC DNA]</scope>
    <source>
        <strain evidence="3">H1</strain>
    </source>
</reference>
<dbReference type="AlphaFoldDB" id="A0A132MJF1"/>
<gene>
    <name evidence="3" type="ORF">LI90_4168</name>
    <name evidence="2" type="ORF">TH66_21740</name>
    <name evidence="4" type="ORF">TR74_11485</name>
</gene>
<comment type="caution">
    <text evidence="2">The sequence shown here is derived from an EMBL/GenBank/DDBJ whole genome shotgun (WGS) entry which is preliminary data.</text>
</comment>
<proteinExistence type="predicted"/>
<feature type="domain" description="Hemerythrin-like" evidence="1">
    <location>
        <begin position="13"/>
        <end position="125"/>
    </location>
</feature>
<dbReference type="Proteomes" id="UP000070598">
    <property type="component" value="Unassembled WGS sequence"/>
</dbReference>
<dbReference type="PATRIC" id="fig|1469144.10.peg.4470"/>
<dbReference type="PANTHER" id="PTHR35585:SF1">
    <property type="entry name" value="HHE DOMAIN PROTEIN (AFU_ORTHOLOGUE AFUA_4G00730)"/>
    <property type="match status" value="1"/>
</dbReference>
<evidence type="ECO:0000313" key="5">
    <source>
        <dbReference type="Proteomes" id="UP000070188"/>
    </source>
</evidence>
<dbReference type="Proteomes" id="UP000070188">
    <property type="component" value="Unassembled WGS sequence"/>
</dbReference>
<dbReference type="Pfam" id="PF01814">
    <property type="entry name" value="Hemerythrin"/>
    <property type="match status" value="1"/>
</dbReference>
<evidence type="ECO:0000313" key="6">
    <source>
        <dbReference type="Proteomes" id="UP000070598"/>
    </source>
</evidence>
<dbReference type="PANTHER" id="PTHR35585">
    <property type="entry name" value="HHE DOMAIN PROTEIN (AFU_ORTHOLOGUE AFUA_4G00730)"/>
    <property type="match status" value="1"/>
</dbReference>
<sequence>MTERSTIKRTEDAVDLLKQQHQEIKTLFAATAANSGEQRRRSFEQLVRLLSIHETAEEEIVHPQTRRLPGGERMIQTRLREEEHAKRLLAELDRMGPEAPQFPERLARLRETVLSHAEHEERDEFVALRKHFSPEQLRGMAVLIKAAQAIAPTRPHPQVRPTARANLIAGLPIAVLDRTRDLLRGTGRALRTMGARQT</sequence>
<dbReference type="EMBL" id="JYIK01000884">
    <property type="protein sequence ID" value="KWX09124.1"/>
    <property type="molecule type" value="Genomic_DNA"/>
</dbReference>
<evidence type="ECO:0000313" key="2">
    <source>
        <dbReference type="EMBL" id="KWW97974.1"/>
    </source>
</evidence>
<dbReference type="InterPro" id="IPR012312">
    <property type="entry name" value="Hemerythrin-like"/>
</dbReference>
<dbReference type="Gene3D" id="1.20.120.520">
    <property type="entry name" value="nmb1532 protein domain like"/>
    <property type="match status" value="1"/>
</dbReference>
<dbReference type="RefSeq" id="WP_066890541.1">
    <property type="nucleotide sequence ID" value="NZ_JYIJ01000019.1"/>
</dbReference>